<evidence type="ECO:0000313" key="9">
    <source>
        <dbReference type="EMBL" id="GGB64436.1"/>
    </source>
</evidence>
<dbReference type="Proteomes" id="UP000615760">
    <property type="component" value="Unassembled WGS sequence"/>
</dbReference>
<dbReference type="Gene3D" id="3.40.50.150">
    <property type="entry name" value="Vaccinia Virus protein VP39"/>
    <property type="match status" value="1"/>
</dbReference>
<feature type="domain" description="Type II methyltransferase M.TaqI-like" evidence="7">
    <location>
        <begin position="92"/>
        <end position="222"/>
    </location>
</feature>
<dbReference type="PANTHER" id="PTHR33841:SF5">
    <property type="entry name" value="DNA METHYLASE (MODIFICATION METHYLASE) (METHYLTRANSFERASE)-RELATED"/>
    <property type="match status" value="1"/>
</dbReference>
<dbReference type="Pfam" id="PF07669">
    <property type="entry name" value="Eco57I"/>
    <property type="match status" value="1"/>
</dbReference>
<reference evidence="10" key="1">
    <citation type="journal article" date="2019" name="Int. J. Syst. Evol. Microbiol.">
        <title>The Global Catalogue of Microorganisms (GCM) 10K type strain sequencing project: providing services to taxonomists for standard genome sequencing and annotation.</title>
        <authorList>
            <consortium name="The Broad Institute Genomics Platform"/>
            <consortium name="The Broad Institute Genome Sequencing Center for Infectious Disease"/>
            <person name="Wu L."/>
            <person name="Ma J."/>
        </authorList>
    </citation>
    <scope>NUCLEOTIDE SEQUENCE [LARGE SCALE GENOMIC DNA]</scope>
    <source>
        <strain evidence="10">CGMCC 1.15461</strain>
    </source>
</reference>
<dbReference type="SUPFAM" id="SSF53335">
    <property type="entry name" value="S-adenosyl-L-methionine-dependent methyltransferases"/>
    <property type="match status" value="1"/>
</dbReference>
<evidence type="ECO:0000256" key="5">
    <source>
        <dbReference type="ARBA" id="ARBA00022691"/>
    </source>
</evidence>
<dbReference type="EC" id="2.1.1.72" evidence="2"/>
<dbReference type="RefSeq" id="WP_188619208.1">
    <property type="nucleotide sequence ID" value="NZ_BMJE01000001.1"/>
</dbReference>
<sequence length="679" mass="76701">MELAIDDISRKKELGQFFSGSLIARLLITLSTSEGVKNIIDPMCGIGDMLTSFDLTNGELAISGIEIDPVIFSQLKDRIIVSDSATLIQGNAFDIDVISKLLPGGYDLVITNPPYVRHQTVNKFKNSFSPALDMKEIRTNLLASLSHFETIGEAEKQIVTNTILGMSGLSDLAVPSWILCTLLVKTGGRIAIVVPETWLNRDYAQIVKHLLLRWFRIEYIIEDANAAWFQDAQVKTILLIAKRIEQKDSFISWGRENFIYTQLYVTARNNNSLVGNAFPDSSSPEKDFMSAIAKGKSHKSYFVTNEISIQEFAFELQSIIEEKKWYKSLFSAAILDTAYSIRILKPSSMLSDWSENKTTTFVRLKDLGVSVGQGLRTGANTFFYIDYENLDKKRLKIYPGKNFNISPFEIENKYFKLVIRNQTELPNQFSTNSLPKSGRVLSLQGFALPEDIECAVSYNEKFQGVYQPIPEPLANYIRRASTLKNGKKKDDILLPNLSAVKTNIRPWNERKPYLQPKFWYMLPEFSKRHSPDLFLPRINGGTTKTFLNTNSIYIVDANFSSIWLKEESNYNPYALLALLNSTWATTAMEEYGTVMGGGALKLEASQLNQLLFPELDSFSIKALTNLGMKLSKSSIYDLHIIQEIDKVIISGFGFISNPGDKLNELLEIKAKLLKKRKVK</sequence>
<comment type="similarity">
    <text evidence="1">Belongs to the N(4)/N(6)-methyltransferase family.</text>
</comment>
<evidence type="ECO:0000256" key="2">
    <source>
        <dbReference type="ARBA" id="ARBA00011900"/>
    </source>
</evidence>
<comment type="caution">
    <text evidence="9">The sequence shown here is derived from an EMBL/GenBank/DDBJ whole genome shotgun (WGS) entry which is preliminary data.</text>
</comment>
<dbReference type="InterPro" id="IPR050953">
    <property type="entry name" value="N4_N6_ade-DNA_methylase"/>
</dbReference>
<dbReference type="InterPro" id="IPR002052">
    <property type="entry name" value="DNA_methylase_N6_adenine_CS"/>
</dbReference>
<organism evidence="9 10">
    <name type="scientific">Flavobacterium suaedae</name>
    <dbReference type="NCBI Taxonomy" id="1767027"/>
    <lineage>
        <taxon>Bacteria</taxon>
        <taxon>Pseudomonadati</taxon>
        <taxon>Bacteroidota</taxon>
        <taxon>Flavobacteriia</taxon>
        <taxon>Flavobacteriales</taxon>
        <taxon>Flavobacteriaceae</taxon>
        <taxon>Flavobacterium</taxon>
    </lineage>
</organism>
<evidence type="ECO:0000256" key="1">
    <source>
        <dbReference type="ARBA" id="ARBA00006594"/>
    </source>
</evidence>
<dbReference type="InterPro" id="IPR054520">
    <property type="entry name" value="M_Eco57I_C"/>
</dbReference>
<dbReference type="PANTHER" id="PTHR33841">
    <property type="entry name" value="DNA METHYLTRANSFERASE YEEA-RELATED"/>
    <property type="match status" value="1"/>
</dbReference>
<dbReference type="PRINTS" id="PR00507">
    <property type="entry name" value="N12N6MTFRASE"/>
</dbReference>
<protein>
    <recommendedName>
        <fullName evidence="2">site-specific DNA-methyltransferase (adenine-specific)</fullName>
        <ecNumber evidence="2">2.1.1.72</ecNumber>
    </recommendedName>
</protein>
<gene>
    <name evidence="9" type="ORF">GCM10007424_00410</name>
</gene>
<dbReference type="InterPro" id="IPR011639">
    <property type="entry name" value="MethylTrfase_TaqI-like_dom"/>
</dbReference>
<dbReference type="PROSITE" id="PS00092">
    <property type="entry name" value="N6_MTASE"/>
    <property type="match status" value="1"/>
</dbReference>
<dbReference type="EMBL" id="BMJE01000001">
    <property type="protein sequence ID" value="GGB64436.1"/>
    <property type="molecule type" value="Genomic_DNA"/>
</dbReference>
<evidence type="ECO:0000256" key="3">
    <source>
        <dbReference type="ARBA" id="ARBA00022603"/>
    </source>
</evidence>
<dbReference type="InterPro" id="IPR029063">
    <property type="entry name" value="SAM-dependent_MTases_sf"/>
</dbReference>
<evidence type="ECO:0000256" key="4">
    <source>
        <dbReference type="ARBA" id="ARBA00022679"/>
    </source>
</evidence>
<evidence type="ECO:0000259" key="7">
    <source>
        <dbReference type="Pfam" id="PF07669"/>
    </source>
</evidence>
<accession>A0ABQ1JB47</accession>
<dbReference type="Pfam" id="PF22837">
    <property type="entry name" value="M_Eco57I_C"/>
    <property type="match status" value="1"/>
</dbReference>
<comment type="catalytic activity">
    <reaction evidence="6">
        <text>a 2'-deoxyadenosine in DNA + S-adenosyl-L-methionine = an N(6)-methyl-2'-deoxyadenosine in DNA + S-adenosyl-L-homocysteine + H(+)</text>
        <dbReference type="Rhea" id="RHEA:15197"/>
        <dbReference type="Rhea" id="RHEA-COMP:12418"/>
        <dbReference type="Rhea" id="RHEA-COMP:12419"/>
        <dbReference type="ChEBI" id="CHEBI:15378"/>
        <dbReference type="ChEBI" id="CHEBI:57856"/>
        <dbReference type="ChEBI" id="CHEBI:59789"/>
        <dbReference type="ChEBI" id="CHEBI:90615"/>
        <dbReference type="ChEBI" id="CHEBI:90616"/>
        <dbReference type="EC" id="2.1.1.72"/>
    </reaction>
</comment>
<keyword evidence="5" id="KW-0949">S-adenosyl-L-methionine</keyword>
<evidence type="ECO:0000259" key="8">
    <source>
        <dbReference type="Pfam" id="PF22837"/>
    </source>
</evidence>
<feature type="domain" description="Type II methyltransferase M.Eco57I C-terminal" evidence="8">
    <location>
        <begin position="517"/>
        <end position="648"/>
    </location>
</feature>
<keyword evidence="10" id="KW-1185">Reference proteome</keyword>
<keyword evidence="3" id="KW-0489">Methyltransferase</keyword>
<evidence type="ECO:0000313" key="10">
    <source>
        <dbReference type="Proteomes" id="UP000615760"/>
    </source>
</evidence>
<keyword evidence="4" id="KW-0808">Transferase</keyword>
<evidence type="ECO:0000256" key="6">
    <source>
        <dbReference type="ARBA" id="ARBA00047942"/>
    </source>
</evidence>
<name>A0ABQ1JB47_9FLAO</name>
<dbReference type="CDD" id="cd02440">
    <property type="entry name" value="AdoMet_MTases"/>
    <property type="match status" value="1"/>
</dbReference>
<proteinExistence type="inferred from homology"/>